<dbReference type="SUPFAM" id="SSF55874">
    <property type="entry name" value="ATPase domain of HSP90 chaperone/DNA topoisomerase II/histidine kinase"/>
    <property type="match status" value="1"/>
</dbReference>
<dbReference type="Proteomes" id="UP000176005">
    <property type="component" value="Unassembled WGS sequence"/>
</dbReference>
<keyword evidence="4" id="KW-1185">Reference proteome</keyword>
<feature type="domain" description="Histidine kinase/HSP90-like ATPase" evidence="2">
    <location>
        <begin position="35"/>
        <end position="147"/>
    </location>
</feature>
<evidence type="ECO:0000256" key="1">
    <source>
        <dbReference type="ARBA" id="ARBA00022527"/>
    </source>
</evidence>
<dbReference type="Gene3D" id="3.30.565.10">
    <property type="entry name" value="Histidine kinase-like ATPase, C-terminal domain"/>
    <property type="match status" value="1"/>
</dbReference>
<sequence>MPDAVPDVPDAVPLSGTGGGSAAVRVSLAGTAQAPAAARQFVRKALADWEVPRAPSDDVTLLVSELVTNAVVHAGTSVLLECRYEDGTLVVQAADRHPGRAVETRAAAAEADGGREMHQGHGLRLLAALAEEWGVTYRRDGKTVWFRMPCGPGAGGDVAAG</sequence>
<protein>
    <recommendedName>
        <fullName evidence="2">Histidine kinase/HSP90-like ATPase domain-containing protein</fullName>
    </recommendedName>
</protein>
<keyword evidence="1" id="KW-0808">Transferase</keyword>
<evidence type="ECO:0000259" key="2">
    <source>
        <dbReference type="Pfam" id="PF13581"/>
    </source>
</evidence>
<dbReference type="InterPro" id="IPR003594">
    <property type="entry name" value="HATPase_dom"/>
</dbReference>
<dbReference type="CDD" id="cd16936">
    <property type="entry name" value="HATPase_RsbW-like"/>
    <property type="match status" value="1"/>
</dbReference>
<keyword evidence="1" id="KW-0418">Kinase</keyword>
<dbReference type="Pfam" id="PF13581">
    <property type="entry name" value="HATPase_c_2"/>
    <property type="match status" value="1"/>
</dbReference>
<evidence type="ECO:0000313" key="3">
    <source>
        <dbReference type="EMBL" id="OEV08673.1"/>
    </source>
</evidence>
<dbReference type="EMBL" id="LJGW01000409">
    <property type="protein sequence ID" value="OEV08673.1"/>
    <property type="molecule type" value="Genomic_DNA"/>
</dbReference>
<accession>A0A1E7KXX1</accession>
<dbReference type="InterPro" id="IPR050267">
    <property type="entry name" value="Anti-sigma-factor_SerPK"/>
</dbReference>
<dbReference type="PANTHER" id="PTHR35526">
    <property type="entry name" value="ANTI-SIGMA-F FACTOR RSBW-RELATED"/>
    <property type="match status" value="1"/>
</dbReference>
<dbReference type="PANTHER" id="PTHR35526:SF3">
    <property type="entry name" value="ANTI-SIGMA-F FACTOR RSBW"/>
    <property type="match status" value="1"/>
</dbReference>
<keyword evidence="1" id="KW-0723">Serine/threonine-protein kinase</keyword>
<gene>
    <name evidence="3" type="ORF">AN218_25545</name>
</gene>
<evidence type="ECO:0000313" key="4">
    <source>
        <dbReference type="Proteomes" id="UP000176005"/>
    </source>
</evidence>
<dbReference type="InterPro" id="IPR036890">
    <property type="entry name" value="HATPase_C_sf"/>
</dbReference>
<dbReference type="GO" id="GO:0004674">
    <property type="term" value="F:protein serine/threonine kinase activity"/>
    <property type="evidence" value="ECO:0007669"/>
    <property type="project" value="UniProtKB-KW"/>
</dbReference>
<proteinExistence type="predicted"/>
<feature type="non-terminal residue" evidence="3">
    <location>
        <position position="161"/>
    </location>
</feature>
<dbReference type="AlphaFoldDB" id="A0A1E7KXX1"/>
<organism evidence="3 4">
    <name type="scientific">Streptomyces nanshensis</name>
    <dbReference type="NCBI Taxonomy" id="518642"/>
    <lineage>
        <taxon>Bacteria</taxon>
        <taxon>Bacillati</taxon>
        <taxon>Actinomycetota</taxon>
        <taxon>Actinomycetes</taxon>
        <taxon>Kitasatosporales</taxon>
        <taxon>Streptomycetaceae</taxon>
        <taxon>Streptomyces</taxon>
    </lineage>
</organism>
<reference evidence="3 4" key="1">
    <citation type="journal article" date="2016" name="Front. Microbiol.">
        <title>Comparative Genomics Analysis of Streptomyces Species Reveals Their Adaptation to the Marine Environment and Their Diversity at the Genomic Level.</title>
        <authorList>
            <person name="Tian X."/>
            <person name="Zhang Z."/>
            <person name="Yang T."/>
            <person name="Chen M."/>
            <person name="Li J."/>
            <person name="Chen F."/>
            <person name="Yang J."/>
            <person name="Li W."/>
            <person name="Zhang B."/>
            <person name="Zhang Z."/>
            <person name="Wu J."/>
            <person name="Zhang C."/>
            <person name="Long L."/>
            <person name="Xiao J."/>
        </authorList>
    </citation>
    <scope>NUCLEOTIDE SEQUENCE [LARGE SCALE GENOMIC DNA]</scope>
    <source>
        <strain evidence="3 4">SCSIO 10429</strain>
    </source>
</reference>
<name>A0A1E7KXX1_9ACTN</name>
<comment type="caution">
    <text evidence="3">The sequence shown here is derived from an EMBL/GenBank/DDBJ whole genome shotgun (WGS) entry which is preliminary data.</text>
</comment>